<sequence>MRISIFYRWIQTLFGMIFFPSTLRNKGKNRGSSAFGERDRHIPFFRKSNSSSKKAGPSRTSVFPVLPIVCLLIASSPCFAETLSKEQIKLVSAVHSIINDLDNLVLKNQKNESDDVYLLVKESITKLRSGVLRVGIREDMDRDIFGSAAFSIRSKEDPDPSIYLSPYLLELYETHPSIVLSAFVHECQHSKSYFDDPDRFVDLSATSALEKYLYELDSYNRESQFILKYLKKNPKYKLTPFEVLLSTSFEKDNLNYFSYAALGHDMSLAAYLYNVSGFKLSYEEKIRLIEKTLDQLLATTLDNKVDPWNQYQQVVPFYSFLQFAPQAIRNVDTVHDKIVDQSKYDLQNQHAEFYQRLLVLEKLFGDNIQKYKYLQTTLDKLKQLE</sequence>
<comment type="caution">
    <text evidence="1">The sequence shown here is derived from an EMBL/GenBank/DDBJ whole genome shotgun (WGS) entry which is preliminary data.</text>
</comment>
<dbReference type="EMBL" id="QHCT01000001">
    <property type="protein sequence ID" value="RHX92896.1"/>
    <property type="molecule type" value="Genomic_DNA"/>
</dbReference>
<evidence type="ECO:0000313" key="2">
    <source>
        <dbReference type="Proteomes" id="UP000265798"/>
    </source>
</evidence>
<accession>A0A396ZGT0</accession>
<dbReference type="Proteomes" id="UP000265798">
    <property type="component" value="Unassembled WGS sequence"/>
</dbReference>
<gene>
    <name evidence="1" type="ORF">DLM75_06955</name>
</gene>
<name>A0A396ZGT0_9LEPT</name>
<dbReference type="RefSeq" id="WP_118967696.1">
    <property type="nucleotide sequence ID" value="NZ_QHCT01000001.1"/>
</dbReference>
<evidence type="ECO:0000313" key="1">
    <source>
        <dbReference type="EMBL" id="RHX92896.1"/>
    </source>
</evidence>
<protein>
    <submittedName>
        <fullName evidence="1">Uncharacterized protein</fullName>
    </submittedName>
</protein>
<reference evidence="2" key="1">
    <citation type="submission" date="2018-05" db="EMBL/GenBank/DDBJ databases">
        <title>Leptospira yasudae sp. nov. and Leptospira stimsonii sp. nov., two pathogenic species of the genus Leptospira isolated from environmental sources.</title>
        <authorList>
            <person name="Casanovas-Massana A."/>
            <person name="Hamond C."/>
            <person name="Santos L.A."/>
            <person name="Hacker K.P."/>
            <person name="Balassiano I."/>
            <person name="Medeiros M.A."/>
            <person name="Reis M.G."/>
            <person name="Ko A.I."/>
            <person name="Wunder E.A."/>
        </authorList>
    </citation>
    <scope>NUCLEOTIDE SEQUENCE [LARGE SCALE GENOMIC DNA]</scope>
    <source>
        <strain evidence="2">Yale</strain>
    </source>
</reference>
<proteinExistence type="predicted"/>
<dbReference type="AlphaFoldDB" id="A0A396ZGT0"/>
<dbReference type="OrthoDB" id="344751at2"/>
<organism evidence="1 2">
    <name type="scientific">Leptospira stimsonii</name>
    <dbReference type="NCBI Taxonomy" id="2202203"/>
    <lineage>
        <taxon>Bacteria</taxon>
        <taxon>Pseudomonadati</taxon>
        <taxon>Spirochaetota</taxon>
        <taxon>Spirochaetia</taxon>
        <taxon>Leptospirales</taxon>
        <taxon>Leptospiraceae</taxon>
        <taxon>Leptospira</taxon>
    </lineage>
</organism>